<feature type="transmembrane region" description="Helical" evidence="5">
    <location>
        <begin position="276"/>
        <end position="296"/>
    </location>
</feature>
<evidence type="ECO:0000256" key="2">
    <source>
        <dbReference type="ARBA" id="ARBA00022692"/>
    </source>
</evidence>
<feature type="transmembrane region" description="Helical" evidence="5">
    <location>
        <begin position="241"/>
        <end position="270"/>
    </location>
</feature>
<accession>A0A8S1QDR7</accession>
<name>A0A8S1QDR7_9CILI</name>
<keyword evidence="7" id="KW-1185">Reference proteome</keyword>
<keyword evidence="2 5" id="KW-0812">Transmembrane</keyword>
<reference evidence="6" key="1">
    <citation type="submission" date="2021-01" db="EMBL/GenBank/DDBJ databases">
        <authorList>
            <consortium name="Genoscope - CEA"/>
            <person name="William W."/>
        </authorList>
    </citation>
    <scope>NUCLEOTIDE SEQUENCE</scope>
</reference>
<evidence type="ECO:0000313" key="7">
    <source>
        <dbReference type="Proteomes" id="UP000692954"/>
    </source>
</evidence>
<keyword evidence="3 5" id="KW-1133">Transmembrane helix</keyword>
<feature type="transmembrane region" description="Helical" evidence="5">
    <location>
        <begin position="312"/>
        <end position="331"/>
    </location>
</feature>
<evidence type="ECO:0000313" key="6">
    <source>
        <dbReference type="EMBL" id="CAD8114029.1"/>
    </source>
</evidence>
<feature type="transmembrane region" description="Helical" evidence="5">
    <location>
        <begin position="61"/>
        <end position="82"/>
    </location>
</feature>
<dbReference type="PANTHER" id="PTHR10924">
    <property type="entry name" value="MAJOR FACILITATOR SUPERFAMILY PROTEIN-RELATED"/>
    <property type="match status" value="1"/>
</dbReference>
<dbReference type="PANTHER" id="PTHR10924:SF6">
    <property type="entry name" value="SOLUTE CARRIER FAMILY 49 MEMBER A3"/>
    <property type="match status" value="1"/>
</dbReference>
<dbReference type="EMBL" id="CAJJDN010000104">
    <property type="protein sequence ID" value="CAD8114029.1"/>
    <property type="molecule type" value="Genomic_DNA"/>
</dbReference>
<sequence length="432" mass="50043">MSKTPAIQFQDNLQPQNSNKTKWGVLFAFCYLAFSNVLGFVSYSPISNNAAFYYSISLNDLFWIGNMYYITFFIFGPLFIPLLEKRLDLCLKLSSILTTLGTWIIWIAESNYATFLWELAKPFIQVYQFVSLQLFIQIKDLSEVWFTAYDRTLATCFGSYATLAGIMVSYTYSSFYFSGFEEQNTVNHKINNLNLIIAILNSLSIPICFIFIKYKHQSGKQTEDNIKFFYQFFNIFKNEEFFLDLMAFSFFIGISWVYISIISLQLYIFGFTQLEVGITGIFFTGSGILAGIWCSFKLDQEAKQGKQPNYDIFIKITTLIGFFALLLEAFTIQYLSIYALILLNIFNGIGLNVIYPVAIEAFVEKLYPMKSLIVATWVFGLANLLGFALNYLLIFPVLMEYGLWLTLAILTPFELYFILFYKSRYRRFELSN</sequence>
<feature type="transmembrane region" description="Helical" evidence="5">
    <location>
        <begin position="148"/>
        <end position="172"/>
    </location>
</feature>
<dbReference type="GO" id="GO:0016020">
    <property type="term" value="C:membrane"/>
    <property type="evidence" value="ECO:0007669"/>
    <property type="project" value="UniProtKB-SubCell"/>
</dbReference>
<evidence type="ECO:0000256" key="4">
    <source>
        <dbReference type="ARBA" id="ARBA00023136"/>
    </source>
</evidence>
<feature type="transmembrane region" description="Helical" evidence="5">
    <location>
        <begin position="371"/>
        <end position="395"/>
    </location>
</feature>
<protein>
    <submittedName>
        <fullName evidence="6">Uncharacterized protein</fullName>
    </submittedName>
</protein>
<dbReference type="OrthoDB" id="422206at2759"/>
<dbReference type="InterPro" id="IPR049680">
    <property type="entry name" value="FLVCR1-2_SLC49-like"/>
</dbReference>
<dbReference type="AlphaFoldDB" id="A0A8S1QDR7"/>
<comment type="caution">
    <text evidence="6">The sequence shown here is derived from an EMBL/GenBank/DDBJ whole genome shotgun (WGS) entry which is preliminary data.</text>
</comment>
<comment type="subcellular location">
    <subcellularLocation>
        <location evidence="1">Membrane</location>
        <topology evidence="1">Multi-pass membrane protein</topology>
    </subcellularLocation>
</comment>
<evidence type="ECO:0000256" key="5">
    <source>
        <dbReference type="SAM" id="Phobius"/>
    </source>
</evidence>
<keyword evidence="4 5" id="KW-0472">Membrane</keyword>
<evidence type="ECO:0000256" key="3">
    <source>
        <dbReference type="ARBA" id="ARBA00022989"/>
    </source>
</evidence>
<organism evidence="6 7">
    <name type="scientific">Paramecium sonneborni</name>
    <dbReference type="NCBI Taxonomy" id="65129"/>
    <lineage>
        <taxon>Eukaryota</taxon>
        <taxon>Sar</taxon>
        <taxon>Alveolata</taxon>
        <taxon>Ciliophora</taxon>
        <taxon>Intramacronucleata</taxon>
        <taxon>Oligohymenophorea</taxon>
        <taxon>Peniculida</taxon>
        <taxon>Parameciidae</taxon>
        <taxon>Paramecium</taxon>
    </lineage>
</organism>
<feature type="transmembrane region" description="Helical" evidence="5">
    <location>
        <begin position="192"/>
        <end position="212"/>
    </location>
</feature>
<feature type="transmembrane region" description="Helical" evidence="5">
    <location>
        <begin position="21"/>
        <end position="41"/>
    </location>
</feature>
<proteinExistence type="predicted"/>
<dbReference type="Proteomes" id="UP000692954">
    <property type="component" value="Unassembled WGS sequence"/>
</dbReference>
<feature type="transmembrane region" description="Helical" evidence="5">
    <location>
        <begin position="337"/>
        <end position="359"/>
    </location>
</feature>
<gene>
    <name evidence="6" type="ORF">PSON_ATCC_30995.1.T1040211</name>
</gene>
<evidence type="ECO:0000256" key="1">
    <source>
        <dbReference type="ARBA" id="ARBA00004141"/>
    </source>
</evidence>
<feature type="transmembrane region" description="Helical" evidence="5">
    <location>
        <begin position="401"/>
        <end position="421"/>
    </location>
</feature>